<organism evidence="3 4">
    <name type="scientific">Sporolactobacillus terrae</name>
    <dbReference type="NCBI Taxonomy" id="269673"/>
    <lineage>
        <taxon>Bacteria</taxon>
        <taxon>Bacillati</taxon>
        <taxon>Bacillota</taxon>
        <taxon>Bacilli</taxon>
        <taxon>Bacillales</taxon>
        <taxon>Sporolactobacillaceae</taxon>
        <taxon>Sporolactobacillus</taxon>
    </lineage>
</organism>
<dbReference type="Pfam" id="PF02698">
    <property type="entry name" value="DUF218"/>
    <property type="match status" value="1"/>
</dbReference>
<protein>
    <recommendedName>
        <fullName evidence="2">DUF218 domain-containing protein</fullName>
    </recommendedName>
</protein>
<reference evidence="3 4" key="1">
    <citation type="submission" date="2019-09" db="EMBL/GenBank/DDBJ databases">
        <title>Complete genome sequence of Sporolactobacillus terrae 70-3.</title>
        <authorList>
            <person name="Tanaka N."/>
            <person name="Shiwa Y."/>
            <person name="Fujita N."/>
            <person name="Tanasupawat S."/>
        </authorList>
    </citation>
    <scope>NUCLEOTIDE SEQUENCE [LARGE SCALE GENOMIC DNA]</scope>
    <source>
        <strain evidence="3 4">70-3</strain>
    </source>
</reference>
<feature type="transmembrane region" description="Helical" evidence="1">
    <location>
        <begin position="49"/>
        <end position="72"/>
    </location>
</feature>
<evidence type="ECO:0000313" key="4">
    <source>
        <dbReference type="Proteomes" id="UP000326951"/>
    </source>
</evidence>
<dbReference type="EMBL" id="AP021853">
    <property type="protein sequence ID" value="BBN98325.1"/>
    <property type="molecule type" value="Genomic_DNA"/>
</dbReference>
<dbReference type="CDD" id="cd06259">
    <property type="entry name" value="YdcF-like"/>
    <property type="match status" value="1"/>
</dbReference>
<keyword evidence="1" id="KW-0472">Membrane</keyword>
<dbReference type="AlphaFoldDB" id="A0A5K7WUX3"/>
<accession>A0A5K7WUX3</accession>
<dbReference type="GO" id="GO:0000270">
    <property type="term" value="P:peptidoglycan metabolic process"/>
    <property type="evidence" value="ECO:0007669"/>
    <property type="project" value="TreeGrafter"/>
</dbReference>
<keyword evidence="1" id="KW-1133">Transmembrane helix</keyword>
<evidence type="ECO:0000313" key="3">
    <source>
        <dbReference type="EMBL" id="BBN98325.1"/>
    </source>
</evidence>
<dbReference type="InterPro" id="IPR003848">
    <property type="entry name" value="DUF218"/>
</dbReference>
<evidence type="ECO:0000259" key="2">
    <source>
        <dbReference type="Pfam" id="PF02698"/>
    </source>
</evidence>
<gene>
    <name evidence="3" type="ORF">St703_10300</name>
</gene>
<dbReference type="GO" id="GO:0043164">
    <property type="term" value="P:Gram-negative-bacterium-type cell wall biogenesis"/>
    <property type="evidence" value="ECO:0007669"/>
    <property type="project" value="TreeGrafter"/>
</dbReference>
<keyword evidence="1" id="KW-0812">Transmembrane</keyword>
<dbReference type="PANTHER" id="PTHR30336">
    <property type="entry name" value="INNER MEMBRANE PROTEIN, PROBABLE PERMEASE"/>
    <property type="match status" value="1"/>
</dbReference>
<feature type="domain" description="DUF218" evidence="2">
    <location>
        <begin position="88"/>
        <end position="252"/>
    </location>
</feature>
<dbReference type="Proteomes" id="UP000326951">
    <property type="component" value="Chromosome"/>
</dbReference>
<sequence>MFTKNVSTGAVNVAYIIKFIYGFLLPPGLFVTVLALLSVMLFHKKSKLAILLGAVTCLMYLSFIPLTGILLVHPLENHYQPPEKPKGDVLVMLGGGATLGTPDLGGKGQLSGNAANRLLTTFRLYQKTHLPIILSGGKVYPDSGLEAEIGKRQLTALGVPANKIITETKSITTKTNAENTKKVMKAYRFKRPILITSAFHLPRAVLLFQNEGVRVTPYPTDYLESRPVALYPGQFVPASGGTAFTALKEYIGMFASRF</sequence>
<dbReference type="GO" id="GO:0005886">
    <property type="term" value="C:plasma membrane"/>
    <property type="evidence" value="ECO:0007669"/>
    <property type="project" value="TreeGrafter"/>
</dbReference>
<dbReference type="InterPro" id="IPR014729">
    <property type="entry name" value="Rossmann-like_a/b/a_fold"/>
</dbReference>
<dbReference type="PANTHER" id="PTHR30336:SF4">
    <property type="entry name" value="ENVELOPE BIOGENESIS FACTOR ELYC"/>
    <property type="match status" value="1"/>
</dbReference>
<evidence type="ECO:0000256" key="1">
    <source>
        <dbReference type="SAM" id="Phobius"/>
    </source>
</evidence>
<name>A0A5K7WUX3_9BACL</name>
<dbReference type="Gene3D" id="3.40.50.620">
    <property type="entry name" value="HUPs"/>
    <property type="match status" value="1"/>
</dbReference>
<dbReference type="InterPro" id="IPR051599">
    <property type="entry name" value="Cell_Envelope_Assoc"/>
</dbReference>
<proteinExistence type="predicted"/>
<feature type="transmembrane region" description="Helical" evidence="1">
    <location>
        <begin position="20"/>
        <end position="42"/>
    </location>
</feature>